<feature type="chain" id="PRO_5037216110" evidence="9">
    <location>
        <begin position="28"/>
        <end position="194"/>
    </location>
</feature>
<gene>
    <name evidence="11" type="ORF">HBA54_23420</name>
</gene>
<reference evidence="11" key="1">
    <citation type="submission" date="2020-03" db="EMBL/GenBank/DDBJ databases">
        <title>Genome of Pelagibius litoralis DSM 21314T.</title>
        <authorList>
            <person name="Wang G."/>
        </authorList>
    </citation>
    <scope>NUCLEOTIDE SEQUENCE</scope>
    <source>
        <strain evidence="11">DSM 21314</strain>
    </source>
</reference>
<keyword evidence="4" id="KW-0679">Respiratory chain</keyword>
<dbReference type="RefSeq" id="WP_167229276.1">
    <property type="nucleotide sequence ID" value="NZ_JAAQPH010000023.1"/>
</dbReference>
<evidence type="ECO:0000256" key="1">
    <source>
        <dbReference type="ARBA" id="ARBA00001926"/>
    </source>
</evidence>
<keyword evidence="5 8" id="KW-0479">Metal-binding</keyword>
<feature type="signal peptide" evidence="9">
    <location>
        <begin position="1"/>
        <end position="27"/>
    </location>
</feature>
<evidence type="ECO:0000259" key="10">
    <source>
        <dbReference type="PROSITE" id="PS51007"/>
    </source>
</evidence>
<keyword evidence="3 8" id="KW-0349">Heme</keyword>
<evidence type="ECO:0000256" key="5">
    <source>
        <dbReference type="ARBA" id="ARBA00022723"/>
    </source>
</evidence>
<evidence type="ECO:0000256" key="9">
    <source>
        <dbReference type="SAM" id="SignalP"/>
    </source>
</evidence>
<dbReference type="Proteomes" id="UP000761264">
    <property type="component" value="Unassembled WGS sequence"/>
</dbReference>
<dbReference type="PANTHER" id="PTHR35008:SF8">
    <property type="entry name" value="ALCOHOL DEHYDROGENASE CYTOCHROME C SUBUNIT"/>
    <property type="match status" value="1"/>
</dbReference>
<dbReference type="AlphaFoldDB" id="A0A967F1Q4"/>
<dbReference type="PANTHER" id="PTHR35008">
    <property type="entry name" value="BLL4482 PROTEIN-RELATED"/>
    <property type="match status" value="1"/>
</dbReference>
<dbReference type="Gene3D" id="1.10.760.10">
    <property type="entry name" value="Cytochrome c-like domain"/>
    <property type="match status" value="1"/>
</dbReference>
<dbReference type="GO" id="GO:0009055">
    <property type="term" value="F:electron transfer activity"/>
    <property type="evidence" value="ECO:0007669"/>
    <property type="project" value="InterPro"/>
</dbReference>
<dbReference type="GO" id="GO:0020037">
    <property type="term" value="F:heme binding"/>
    <property type="evidence" value="ECO:0007669"/>
    <property type="project" value="InterPro"/>
</dbReference>
<keyword evidence="12" id="KW-1185">Reference proteome</keyword>
<keyword evidence="2" id="KW-0813">Transport</keyword>
<comment type="cofactor">
    <cofactor evidence="1">
        <name>heme c</name>
        <dbReference type="ChEBI" id="CHEBI:61717"/>
    </cofactor>
</comment>
<dbReference type="EMBL" id="JAAQPH010000023">
    <property type="protein sequence ID" value="NIA71546.1"/>
    <property type="molecule type" value="Genomic_DNA"/>
</dbReference>
<evidence type="ECO:0000313" key="12">
    <source>
        <dbReference type="Proteomes" id="UP000761264"/>
    </source>
</evidence>
<accession>A0A967F1Q4</accession>
<keyword evidence="9" id="KW-0732">Signal</keyword>
<comment type="caution">
    <text evidence="11">The sequence shown here is derived from an EMBL/GenBank/DDBJ whole genome shotgun (WGS) entry which is preliminary data.</text>
</comment>
<dbReference type="PRINTS" id="PR00605">
    <property type="entry name" value="CYTCHROMECIC"/>
</dbReference>
<dbReference type="Pfam" id="PF13442">
    <property type="entry name" value="Cytochrome_CBB3"/>
    <property type="match status" value="1"/>
</dbReference>
<name>A0A967F1Q4_9PROT</name>
<keyword evidence="7 8" id="KW-0408">Iron</keyword>
<dbReference type="InterPro" id="IPR036909">
    <property type="entry name" value="Cyt_c-like_dom_sf"/>
</dbReference>
<dbReference type="SUPFAM" id="SSF46626">
    <property type="entry name" value="Cytochrome c"/>
    <property type="match status" value="1"/>
</dbReference>
<dbReference type="InterPro" id="IPR009056">
    <property type="entry name" value="Cyt_c-like_dom"/>
</dbReference>
<keyword evidence="6" id="KW-0249">Electron transport</keyword>
<sequence length="194" mass="20742">MSYTTTKAAIAAGAAACAMLAMLAAPAGPVAQSSSDDALEPRPGLDPWAVEIEELPAWDLQKSPPPLEARAKRHLEFIQAGVPLEYRSRRNPFPNTPGTIEEGAQLYAANCAACHGRYGRGDGDAGLDLLPSPALLGSLMDKQGAIDEYLLWSVAEGGKPFGTAMPAYQDRLREADIWRIVTYMRAGFPVENDG</sequence>
<dbReference type="InterPro" id="IPR051459">
    <property type="entry name" value="Cytochrome_c-type_DH"/>
</dbReference>
<dbReference type="InterPro" id="IPR008168">
    <property type="entry name" value="Cyt_C_IC"/>
</dbReference>
<proteinExistence type="predicted"/>
<evidence type="ECO:0000256" key="8">
    <source>
        <dbReference type="PROSITE-ProRule" id="PRU00433"/>
    </source>
</evidence>
<evidence type="ECO:0000256" key="6">
    <source>
        <dbReference type="ARBA" id="ARBA00022982"/>
    </source>
</evidence>
<evidence type="ECO:0000256" key="3">
    <source>
        <dbReference type="ARBA" id="ARBA00022617"/>
    </source>
</evidence>
<evidence type="ECO:0000256" key="7">
    <source>
        <dbReference type="ARBA" id="ARBA00023004"/>
    </source>
</evidence>
<dbReference type="GO" id="GO:0005506">
    <property type="term" value="F:iron ion binding"/>
    <property type="evidence" value="ECO:0007669"/>
    <property type="project" value="InterPro"/>
</dbReference>
<feature type="domain" description="Cytochrome c" evidence="10">
    <location>
        <begin position="98"/>
        <end position="188"/>
    </location>
</feature>
<protein>
    <submittedName>
        <fullName evidence="11">Cytochrome c</fullName>
    </submittedName>
</protein>
<evidence type="ECO:0000256" key="2">
    <source>
        <dbReference type="ARBA" id="ARBA00022448"/>
    </source>
</evidence>
<evidence type="ECO:0000256" key="4">
    <source>
        <dbReference type="ARBA" id="ARBA00022660"/>
    </source>
</evidence>
<organism evidence="11 12">
    <name type="scientific">Pelagibius litoralis</name>
    <dbReference type="NCBI Taxonomy" id="374515"/>
    <lineage>
        <taxon>Bacteria</taxon>
        <taxon>Pseudomonadati</taxon>
        <taxon>Pseudomonadota</taxon>
        <taxon>Alphaproteobacteria</taxon>
        <taxon>Rhodospirillales</taxon>
        <taxon>Rhodovibrionaceae</taxon>
        <taxon>Pelagibius</taxon>
    </lineage>
</organism>
<evidence type="ECO:0000313" key="11">
    <source>
        <dbReference type="EMBL" id="NIA71546.1"/>
    </source>
</evidence>
<dbReference type="PROSITE" id="PS51007">
    <property type="entry name" value="CYTC"/>
    <property type="match status" value="1"/>
</dbReference>